<evidence type="ECO:0000313" key="3">
    <source>
        <dbReference type="WBParaSite" id="jg610"/>
    </source>
</evidence>
<dbReference type="WBParaSite" id="jg610">
    <property type="protein sequence ID" value="jg610"/>
    <property type="gene ID" value="jg610"/>
</dbReference>
<keyword evidence="2" id="KW-1185">Reference proteome</keyword>
<proteinExistence type="predicted"/>
<organism evidence="2 3">
    <name type="scientific">Ditylenchus dipsaci</name>
    <dbReference type="NCBI Taxonomy" id="166011"/>
    <lineage>
        <taxon>Eukaryota</taxon>
        <taxon>Metazoa</taxon>
        <taxon>Ecdysozoa</taxon>
        <taxon>Nematoda</taxon>
        <taxon>Chromadorea</taxon>
        <taxon>Rhabditida</taxon>
        <taxon>Tylenchina</taxon>
        <taxon>Tylenchomorpha</taxon>
        <taxon>Sphaerularioidea</taxon>
        <taxon>Anguinidae</taxon>
        <taxon>Anguininae</taxon>
        <taxon>Ditylenchus</taxon>
    </lineage>
</organism>
<accession>A0A915EFE3</accession>
<dbReference type="AlphaFoldDB" id="A0A915EFE3"/>
<evidence type="ECO:0000256" key="1">
    <source>
        <dbReference type="SAM" id="MobiDB-lite"/>
    </source>
</evidence>
<reference evidence="3" key="1">
    <citation type="submission" date="2022-11" db="UniProtKB">
        <authorList>
            <consortium name="WormBaseParasite"/>
        </authorList>
    </citation>
    <scope>IDENTIFICATION</scope>
</reference>
<feature type="region of interest" description="Disordered" evidence="1">
    <location>
        <begin position="1"/>
        <end position="21"/>
    </location>
</feature>
<evidence type="ECO:0000313" key="2">
    <source>
        <dbReference type="Proteomes" id="UP000887574"/>
    </source>
</evidence>
<dbReference type="Proteomes" id="UP000887574">
    <property type="component" value="Unplaced"/>
</dbReference>
<sequence>MYPPLPSLDEKLESETTGSQKARLWQTTPAFSQSTDEIVVYPRLSRSDESLVEPNNPTTHRYPLIEPSSIVLPIERNSLHFLILLERLEDTLVSITWATPVSSTLLFKHCFTLLTSQICFK</sequence>
<protein>
    <submittedName>
        <fullName evidence="3">Uncharacterized protein</fullName>
    </submittedName>
</protein>
<name>A0A915EFE3_9BILA</name>